<organism evidence="1 2">
    <name type="scientific">Paenibacillus mendelii</name>
    <dbReference type="NCBI Taxonomy" id="206163"/>
    <lineage>
        <taxon>Bacteria</taxon>
        <taxon>Bacillati</taxon>
        <taxon>Bacillota</taxon>
        <taxon>Bacilli</taxon>
        <taxon>Bacillales</taxon>
        <taxon>Paenibacillaceae</taxon>
        <taxon>Paenibacillus</taxon>
    </lineage>
</organism>
<keyword evidence="2" id="KW-1185">Reference proteome</keyword>
<dbReference type="SUPFAM" id="SSF53335">
    <property type="entry name" value="S-adenosyl-L-methionine-dependent methyltransferases"/>
    <property type="match status" value="1"/>
</dbReference>
<gene>
    <name evidence="1" type="ORF">ACFFJ8_11940</name>
</gene>
<dbReference type="EMBL" id="JBHLVF010000013">
    <property type="protein sequence ID" value="MFC0392073.1"/>
    <property type="molecule type" value="Genomic_DNA"/>
</dbReference>
<name>A0ABV6J867_9BACL</name>
<proteinExistence type="predicted"/>
<evidence type="ECO:0000313" key="2">
    <source>
        <dbReference type="Proteomes" id="UP001589818"/>
    </source>
</evidence>
<comment type="caution">
    <text evidence="1">The sequence shown here is derived from an EMBL/GenBank/DDBJ whole genome shotgun (WGS) entry which is preliminary data.</text>
</comment>
<protein>
    <recommendedName>
        <fullName evidence="3">Class I SAM-dependent methyltransferase</fullName>
    </recommendedName>
</protein>
<accession>A0ABV6J867</accession>
<dbReference type="InterPro" id="IPR029063">
    <property type="entry name" value="SAM-dependent_MTases_sf"/>
</dbReference>
<dbReference type="Proteomes" id="UP001589818">
    <property type="component" value="Unassembled WGS sequence"/>
</dbReference>
<sequence>MNRDELAKQIESGKFREHLQKGFPAEIVSRLDQLRADELKKRLNQVISVPIDLSGEMSHELLELYYTASWYNIFEKQNLPRNASVFEVGAGDIVYIPKALDAYSAGQGGKYVTANLNLELSRGFREKTAGMQIDIEIIPDNGANILNYYNEESFEVIAFHHALNDIIQTVIADLEGIDTINNNWWTIEPQLLLAVMEYHNTGRLKDAAYDAFIRIIDTCNRLLKKGGYMVFDNCTYAGYDSMGYSSEFHSAYIDLAREWINEAQLGLEEVEMPSYDRKWWMVLRKV</sequence>
<reference evidence="1 2" key="1">
    <citation type="submission" date="2024-09" db="EMBL/GenBank/DDBJ databases">
        <authorList>
            <person name="Sun Q."/>
            <person name="Mori K."/>
        </authorList>
    </citation>
    <scope>NUCLEOTIDE SEQUENCE [LARGE SCALE GENOMIC DNA]</scope>
    <source>
        <strain evidence="1 2">CCM 4839</strain>
    </source>
</reference>
<evidence type="ECO:0000313" key="1">
    <source>
        <dbReference type="EMBL" id="MFC0392073.1"/>
    </source>
</evidence>
<dbReference type="RefSeq" id="WP_204820413.1">
    <property type="nucleotide sequence ID" value="NZ_JANHOF010000007.1"/>
</dbReference>
<evidence type="ECO:0008006" key="3">
    <source>
        <dbReference type="Google" id="ProtNLM"/>
    </source>
</evidence>